<accession>A0ABQ4F4D4</accession>
<dbReference type="RefSeq" id="WP_203862991.1">
    <property type="nucleotide sequence ID" value="NZ_BAAAZQ010000050.1"/>
</dbReference>
<evidence type="ECO:0000313" key="2">
    <source>
        <dbReference type="EMBL" id="GIH01771.1"/>
    </source>
</evidence>
<organism evidence="2 3">
    <name type="scientific">Plantactinospora mayteni</name>
    <dbReference type="NCBI Taxonomy" id="566021"/>
    <lineage>
        <taxon>Bacteria</taxon>
        <taxon>Bacillati</taxon>
        <taxon>Actinomycetota</taxon>
        <taxon>Actinomycetes</taxon>
        <taxon>Micromonosporales</taxon>
        <taxon>Micromonosporaceae</taxon>
        <taxon>Plantactinospora</taxon>
    </lineage>
</organism>
<dbReference type="EMBL" id="BONX01000084">
    <property type="protein sequence ID" value="GIH01771.1"/>
    <property type="molecule type" value="Genomic_DNA"/>
</dbReference>
<sequence>MTHSKRRVPGADDRSHGRSTDGDNGTADAVMGAPWALGCQRPRRDSTPRIWISTLSDLGQGNYNAFAVALEREGFGSPYENDSYDQLHAQLADLVAQARGTANADFLAHALIAAVRSDLIEHLRNHPDIDAEAGLRELVHNVLSPATPGQPAEEESPRSCGRGPCGGGVGRCPRHPAPHTIIR</sequence>
<name>A0ABQ4F4D4_9ACTN</name>
<feature type="compositionally biased region" description="Basic residues" evidence="1">
    <location>
        <begin position="172"/>
        <end position="183"/>
    </location>
</feature>
<protein>
    <submittedName>
        <fullName evidence="2">Uncharacterized protein</fullName>
    </submittedName>
</protein>
<evidence type="ECO:0000313" key="3">
    <source>
        <dbReference type="Proteomes" id="UP000621500"/>
    </source>
</evidence>
<keyword evidence="3" id="KW-1185">Reference proteome</keyword>
<feature type="compositionally biased region" description="Basic and acidic residues" evidence="1">
    <location>
        <begin position="9"/>
        <end position="21"/>
    </location>
</feature>
<feature type="region of interest" description="Disordered" evidence="1">
    <location>
        <begin position="1"/>
        <end position="29"/>
    </location>
</feature>
<evidence type="ECO:0000256" key="1">
    <source>
        <dbReference type="SAM" id="MobiDB-lite"/>
    </source>
</evidence>
<reference evidence="2 3" key="1">
    <citation type="submission" date="2021-01" db="EMBL/GenBank/DDBJ databases">
        <title>Whole genome shotgun sequence of Plantactinospora mayteni NBRC 109088.</title>
        <authorList>
            <person name="Komaki H."/>
            <person name="Tamura T."/>
        </authorList>
    </citation>
    <scope>NUCLEOTIDE SEQUENCE [LARGE SCALE GENOMIC DNA]</scope>
    <source>
        <strain evidence="2 3">NBRC 109088</strain>
    </source>
</reference>
<feature type="region of interest" description="Disordered" evidence="1">
    <location>
        <begin position="144"/>
        <end position="183"/>
    </location>
</feature>
<gene>
    <name evidence="2" type="ORF">Pma05_83430</name>
</gene>
<comment type="caution">
    <text evidence="2">The sequence shown here is derived from an EMBL/GenBank/DDBJ whole genome shotgun (WGS) entry which is preliminary data.</text>
</comment>
<dbReference type="Proteomes" id="UP000621500">
    <property type="component" value="Unassembled WGS sequence"/>
</dbReference>
<proteinExistence type="predicted"/>